<evidence type="ECO:0000313" key="4">
    <source>
        <dbReference type="EMBL" id="KAK4257590.1"/>
    </source>
</evidence>
<feature type="region of interest" description="Disordered" evidence="2">
    <location>
        <begin position="1"/>
        <end position="71"/>
    </location>
</feature>
<feature type="region of interest" description="Disordered" evidence="2">
    <location>
        <begin position="468"/>
        <end position="510"/>
    </location>
</feature>
<keyword evidence="1" id="KW-0175">Coiled coil</keyword>
<feature type="coiled-coil region" evidence="1">
    <location>
        <begin position="359"/>
        <end position="409"/>
    </location>
</feature>
<evidence type="ECO:0000256" key="1">
    <source>
        <dbReference type="SAM" id="Coils"/>
    </source>
</evidence>
<comment type="caution">
    <text evidence="4">The sequence shown here is derived from an EMBL/GenBank/DDBJ whole genome shotgun (WGS) entry which is preliminary data.</text>
</comment>
<dbReference type="EMBL" id="JAWXYG010000012">
    <property type="protein sequence ID" value="KAK4257590.1"/>
    <property type="molecule type" value="Genomic_DNA"/>
</dbReference>
<feature type="compositionally biased region" description="Low complexity" evidence="2">
    <location>
        <begin position="1"/>
        <end position="15"/>
    </location>
</feature>
<dbReference type="InterPro" id="IPR036291">
    <property type="entry name" value="NAD(P)-bd_dom_sf"/>
</dbReference>
<organism evidence="4 5">
    <name type="scientific">Acacia crassicarpa</name>
    <name type="common">northern wattle</name>
    <dbReference type="NCBI Taxonomy" id="499986"/>
    <lineage>
        <taxon>Eukaryota</taxon>
        <taxon>Viridiplantae</taxon>
        <taxon>Streptophyta</taxon>
        <taxon>Embryophyta</taxon>
        <taxon>Tracheophyta</taxon>
        <taxon>Spermatophyta</taxon>
        <taxon>Magnoliopsida</taxon>
        <taxon>eudicotyledons</taxon>
        <taxon>Gunneridae</taxon>
        <taxon>Pentapetalae</taxon>
        <taxon>rosids</taxon>
        <taxon>fabids</taxon>
        <taxon>Fabales</taxon>
        <taxon>Fabaceae</taxon>
        <taxon>Caesalpinioideae</taxon>
        <taxon>mimosoid clade</taxon>
        <taxon>Acacieae</taxon>
        <taxon>Acacia</taxon>
    </lineage>
</organism>
<evidence type="ECO:0000259" key="3">
    <source>
        <dbReference type="Pfam" id="PF13460"/>
    </source>
</evidence>
<evidence type="ECO:0000256" key="2">
    <source>
        <dbReference type="SAM" id="MobiDB-lite"/>
    </source>
</evidence>
<sequence>MAPTLSSNSSLFTTTPHSRLTPAGNPRLKVAANKSGSFPPLRLSKPPRAADSSTEGAAAPPDSSANSSPFRFNFGKLPDVTSLIPIPGNPTSSPGLSFGNPRRKDPATVFVAGATGQAGIRISQNLLRQGFNVRAGVPELGSAQELARLASQYKIISNEESKRLNAVQSSFEDAESIAKAIGNASKVVVTIGPAENGPTSEVSISDAVQVVQAAQLAGVGHVAIIYDGNTSGSSTYNVLDGISSFFNNLFSRSQPLSIPELLQKVIETDVSYTFIKTILTDDFSPESSYNVVVSGEGSAATNDYKVAKSKIASLVADVFSNTEVAENKVVEVYTNPEATVKSVDELFRTIPEDGRRKAYAEAAEKAKAEEEAIAAAERAREAAEATKKLEEEVKKLSKEEARAASLASEAQQKAEAAGASVDALLNKARDFGAGISWQRLSLQLATSMQNQKSDEDDDEKPKVQLATVRGQAKARSLPPNKAVAKQPSGPTASKRKEDKPKQTEKTAEVRSVFGGLFKQETIYVDDD</sequence>
<protein>
    <recommendedName>
        <fullName evidence="3">NAD(P)-binding domain-containing protein</fullName>
    </recommendedName>
</protein>
<gene>
    <name evidence="4" type="ORF">QN277_007158</name>
</gene>
<dbReference type="InterPro" id="IPR016040">
    <property type="entry name" value="NAD(P)-bd_dom"/>
</dbReference>
<dbReference type="Pfam" id="PF13460">
    <property type="entry name" value="NAD_binding_10"/>
    <property type="match status" value="1"/>
</dbReference>
<evidence type="ECO:0000313" key="5">
    <source>
        <dbReference type="Proteomes" id="UP001293593"/>
    </source>
</evidence>
<dbReference type="PANTHER" id="PTHR47711:SF2">
    <property type="entry name" value="PROTEIN PLASTID TRANSCRIPTIONALLY ACTIVE 16, CHLOROPLASTIC"/>
    <property type="match status" value="1"/>
</dbReference>
<feature type="compositionally biased region" description="Low complexity" evidence="2">
    <location>
        <begin position="57"/>
        <end position="69"/>
    </location>
</feature>
<feature type="domain" description="NAD(P)-binding" evidence="3">
    <location>
        <begin position="113"/>
        <end position="321"/>
    </location>
</feature>
<accession>A0AAE1M9M3</accession>
<dbReference type="SUPFAM" id="SSF51735">
    <property type="entry name" value="NAD(P)-binding Rossmann-fold domains"/>
    <property type="match status" value="1"/>
</dbReference>
<reference evidence="4" key="1">
    <citation type="submission" date="2023-10" db="EMBL/GenBank/DDBJ databases">
        <title>Chromosome-level genome of the transformable northern wattle, Acacia crassicarpa.</title>
        <authorList>
            <person name="Massaro I."/>
            <person name="Sinha N.R."/>
            <person name="Poethig S."/>
            <person name="Leichty A.R."/>
        </authorList>
    </citation>
    <scope>NUCLEOTIDE SEQUENCE</scope>
    <source>
        <strain evidence="4">Acra3RX</strain>
        <tissue evidence="4">Leaf</tissue>
    </source>
</reference>
<keyword evidence="5" id="KW-1185">Reference proteome</keyword>
<dbReference type="Gene3D" id="3.40.50.720">
    <property type="entry name" value="NAD(P)-binding Rossmann-like Domain"/>
    <property type="match status" value="1"/>
</dbReference>
<dbReference type="Proteomes" id="UP001293593">
    <property type="component" value="Unassembled WGS sequence"/>
</dbReference>
<dbReference type="AlphaFoldDB" id="A0AAE1M9M3"/>
<proteinExistence type="predicted"/>
<feature type="compositionally biased region" description="Basic and acidic residues" evidence="2">
    <location>
        <begin position="494"/>
        <end position="508"/>
    </location>
</feature>
<dbReference type="PANTHER" id="PTHR47711">
    <property type="entry name" value="PROTEIN PLASTID TRANSCRIPTIONALLY ACTIVE 16, CHLOROPLASTIC"/>
    <property type="match status" value="1"/>
</dbReference>
<name>A0AAE1M9M3_9FABA</name>